<proteinExistence type="predicted"/>
<feature type="compositionally biased region" description="Basic and acidic residues" evidence="1">
    <location>
        <begin position="410"/>
        <end position="430"/>
    </location>
</feature>
<dbReference type="AlphaFoldDB" id="A0AAV1BXS0"/>
<feature type="region of interest" description="Disordered" evidence="1">
    <location>
        <begin position="401"/>
        <end position="440"/>
    </location>
</feature>
<accession>A0AAV1BXS0</accession>
<evidence type="ECO:0000313" key="3">
    <source>
        <dbReference type="Proteomes" id="UP001161247"/>
    </source>
</evidence>
<feature type="compositionally biased region" description="Basic and acidic residues" evidence="1">
    <location>
        <begin position="466"/>
        <end position="487"/>
    </location>
</feature>
<dbReference type="GO" id="GO:0005634">
    <property type="term" value="C:nucleus"/>
    <property type="evidence" value="ECO:0007669"/>
    <property type="project" value="TreeGrafter"/>
</dbReference>
<keyword evidence="3" id="KW-1185">Reference proteome</keyword>
<name>A0AAV1BXS0_OLDCO</name>
<organism evidence="2 3">
    <name type="scientific">Oldenlandia corymbosa var. corymbosa</name>
    <dbReference type="NCBI Taxonomy" id="529605"/>
    <lineage>
        <taxon>Eukaryota</taxon>
        <taxon>Viridiplantae</taxon>
        <taxon>Streptophyta</taxon>
        <taxon>Embryophyta</taxon>
        <taxon>Tracheophyta</taxon>
        <taxon>Spermatophyta</taxon>
        <taxon>Magnoliopsida</taxon>
        <taxon>eudicotyledons</taxon>
        <taxon>Gunneridae</taxon>
        <taxon>Pentapetalae</taxon>
        <taxon>asterids</taxon>
        <taxon>lamiids</taxon>
        <taxon>Gentianales</taxon>
        <taxon>Rubiaceae</taxon>
        <taxon>Rubioideae</taxon>
        <taxon>Spermacoceae</taxon>
        <taxon>Hedyotis-Oldenlandia complex</taxon>
        <taxon>Oldenlandia</taxon>
    </lineage>
</organism>
<dbReference type="PANTHER" id="PTHR13464">
    <property type="entry name" value="TRANSCRIPTIONAL REGULATOR PROTEIN HCNGP"/>
    <property type="match status" value="1"/>
</dbReference>
<gene>
    <name evidence="2" type="ORF">OLC1_LOCUS123</name>
</gene>
<dbReference type="PANTHER" id="PTHR13464:SF0">
    <property type="entry name" value="SAP30-BINDING PROTEIN"/>
    <property type="match status" value="1"/>
</dbReference>
<evidence type="ECO:0000256" key="1">
    <source>
        <dbReference type="SAM" id="MobiDB-lite"/>
    </source>
</evidence>
<dbReference type="GO" id="GO:0006355">
    <property type="term" value="P:regulation of DNA-templated transcription"/>
    <property type="evidence" value="ECO:0007669"/>
    <property type="project" value="InterPro"/>
</dbReference>
<dbReference type="InterPro" id="IPR012479">
    <property type="entry name" value="SAP30BP"/>
</dbReference>
<feature type="region of interest" description="Disordered" evidence="1">
    <location>
        <begin position="460"/>
        <end position="487"/>
    </location>
</feature>
<dbReference type="Pfam" id="PF07818">
    <property type="entry name" value="HCNGP"/>
    <property type="match status" value="1"/>
</dbReference>
<protein>
    <submittedName>
        <fullName evidence="2">OLC1v1021280C1</fullName>
    </submittedName>
</protein>
<dbReference type="EMBL" id="OX459118">
    <property type="protein sequence ID" value="CAI9087253.1"/>
    <property type="molecule type" value="Genomic_DNA"/>
</dbReference>
<sequence length="487" mass="54415">MVHHVVVTVPPLPSSQASPRRLRSPPDIALSPPNITVDLPVSDCLLTGPLSFSFTSEDLPTRFTFSSRVFLLCHPFFIPQQQWLRITRKRLKREVGEDPSTSTSQEYASRDENTVMIAQQEQHVQVVVENFTPGRPMYLGTPKDSVFSPSPQQKSVLIDQRRKETITIVDYGHDEVAVSPEQEEGEVMVTEQSMQSEDRAVINGDFQDKTGLFQTLNGHIAHPQQGQSNDQVETDETKRIVNISPSAEGEGAVISEESNDTDLLNKFLPPPPKAKCSDELQAKIMRFLTLKRGGLSFNAEVRNRKDYRNPDFLRHAVTYQDIDEIGSCFSKDVFDPHGYDKSDFFDEIEADMRREMERKEQERKRSPRIDFFSGGTQVGAVPTPKINLPITGLQMMPGGAFNAVPTARDPLPRDGRQNKKSKWDKVDGDGKTLLSTGGPDSVSAAAAQAAILSAVNASGGYSAYAEQRRREAEDYRRSSDRKSDRKS</sequence>
<dbReference type="Proteomes" id="UP001161247">
    <property type="component" value="Chromosome 1"/>
</dbReference>
<evidence type="ECO:0000313" key="2">
    <source>
        <dbReference type="EMBL" id="CAI9087253.1"/>
    </source>
</evidence>
<reference evidence="2" key="1">
    <citation type="submission" date="2023-03" db="EMBL/GenBank/DDBJ databases">
        <authorList>
            <person name="Julca I."/>
        </authorList>
    </citation>
    <scope>NUCLEOTIDE SEQUENCE</scope>
</reference>